<feature type="compositionally biased region" description="Low complexity" evidence="1">
    <location>
        <begin position="7"/>
        <end position="23"/>
    </location>
</feature>
<dbReference type="GO" id="GO:0003677">
    <property type="term" value="F:DNA binding"/>
    <property type="evidence" value="ECO:0007669"/>
    <property type="project" value="UniProtKB-KW"/>
</dbReference>
<dbReference type="AlphaFoldDB" id="A0A4R3ZTI6"/>
<dbReference type="EMBL" id="SMCX01000011">
    <property type="protein sequence ID" value="TCW23651.1"/>
    <property type="molecule type" value="Genomic_DNA"/>
</dbReference>
<feature type="compositionally biased region" description="Basic and acidic residues" evidence="1">
    <location>
        <begin position="24"/>
        <end position="40"/>
    </location>
</feature>
<dbReference type="GeneID" id="89529520"/>
<dbReference type="InterPro" id="IPR036390">
    <property type="entry name" value="WH_DNA-bd_sf"/>
</dbReference>
<dbReference type="PANTHER" id="PTHR37318">
    <property type="entry name" value="BSL7504 PROTEIN"/>
    <property type="match status" value="1"/>
</dbReference>
<feature type="region of interest" description="Disordered" evidence="1">
    <location>
        <begin position="1"/>
        <end position="40"/>
    </location>
</feature>
<dbReference type="PANTHER" id="PTHR37318:SF1">
    <property type="entry name" value="BSL7504 PROTEIN"/>
    <property type="match status" value="1"/>
</dbReference>
<name>A0A4R3ZTI6_9ACTN</name>
<reference evidence="3 4" key="1">
    <citation type="submission" date="2019-03" db="EMBL/GenBank/DDBJ databases">
        <title>Root nodule microbial communities of legume samples collected from USA, Mexico and Botswana.</title>
        <authorList>
            <person name="Hirsch A."/>
        </authorList>
    </citation>
    <scope>NUCLEOTIDE SEQUENCE [LARGE SCALE GENOMIC DNA]</scope>
    <source>
        <strain evidence="3 4">55</strain>
    </source>
</reference>
<accession>A0A4R3ZTI6</accession>
<gene>
    <name evidence="3" type="ORF">EDD19_11187</name>
</gene>
<dbReference type="Gene3D" id="1.10.10.10">
    <property type="entry name" value="Winged helix-like DNA-binding domain superfamily/Winged helix DNA-binding domain"/>
    <property type="match status" value="1"/>
</dbReference>
<evidence type="ECO:0000259" key="2">
    <source>
        <dbReference type="Pfam" id="PF13601"/>
    </source>
</evidence>
<dbReference type="InterPro" id="IPR027395">
    <property type="entry name" value="WH_DNA-bd_dom"/>
</dbReference>
<evidence type="ECO:0000256" key="1">
    <source>
        <dbReference type="SAM" id="MobiDB-lite"/>
    </source>
</evidence>
<dbReference type="SUPFAM" id="SSF46785">
    <property type="entry name" value="Winged helix' DNA-binding domain"/>
    <property type="match status" value="1"/>
</dbReference>
<proteinExistence type="predicted"/>
<comment type="caution">
    <text evidence="3">The sequence shown here is derived from an EMBL/GenBank/DDBJ whole genome shotgun (WGS) entry which is preliminary data.</text>
</comment>
<keyword evidence="3" id="KW-0238">DNA-binding</keyword>
<dbReference type="InterPro" id="IPR036388">
    <property type="entry name" value="WH-like_DNA-bd_sf"/>
</dbReference>
<protein>
    <submittedName>
        <fullName evidence="3">DNA-binding MarR family transcriptional regulator</fullName>
    </submittedName>
</protein>
<dbReference type="RefSeq" id="WP_131885830.1">
    <property type="nucleotide sequence ID" value="NZ_CP143053.1"/>
</dbReference>
<organism evidence="3 4">
    <name type="scientific">Dietzia cinnamea</name>
    <dbReference type="NCBI Taxonomy" id="321318"/>
    <lineage>
        <taxon>Bacteria</taxon>
        <taxon>Bacillati</taxon>
        <taxon>Actinomycetota</taxon>
        <taxon>Actinomycetes</taxon>
        <taxon>Mycobacteriales</taxon>
        <taxon>Dietziaceae</taxon>
        <taxon>Dietzia</taxon>
    </lineage>
</organism>
<dbReference type="Proteomes" id="UP000295805">
    <property type="component" value="Unassembled WGS sequence"/>
</dbReference>
<evidence type="ECO:0000313" key="4">
    <source>
        <dbReference type="Proteomes" id="UP000295805"/>
    </source>
</evidence>
<sequence length="129" mass="13672">MSDEKVTTTSTAAASGGSAPGAGSRRDERDRPGGHARHRLDEVIHAPVRFSIVAALAGVDDAEFATIRDAVEVTDSTLSKQVAVLEKAGYVTVRKGYVGKRPRTWLSLSRDGRKAYESHLAALRAIAGA</sequence>
<feature type="domain" description="Winged helix DNA-binding" evidence="2">
    <location>
        <begin position="48"/>
        <end position="126"/>
    </location>
</feature>
<evidence type="ECO:0000313" key="3">
    <source>
        <dbReference type="EMBL" id="TCW23651.1"/>
    </source>
</evidence>
<dbReference type="Pfam" id="PF13601">
    <property type="entry name" value="HTH_34"/>
    <property type="match status" value="1"/>
</dbReference>